<reference evidence="1" key="1">
    <citation type="journal article" date="2020" name="J. Eukaryot. Microbiol.">
        <title>De novo Sequencing, Assembly and Annotation of the Transcriptome for the Free-Living Testate Amoeba Arcella intermedia.</title>
        <authorList>
            <person name="Ribeiro G.M."/>
            <person name="Porfirio-Sousa A.L."/>
            <person name="Maurer-Alcala X.X."/>
            <person name="Katz L.A."/>
            <person name="Lahr D.J.G."/>
        </authorList>
    </citation>
    <scope>NUCLEOTIDE SEQUENCE</scope>
</reference>
<dbReference type="Pfam" id="PF12796">
    <property type="entry name" value="Ank_2"/>
    <property type="match status" value="1"/>
</dbReference>
<dbReference type="EMBL" id="GIBP01010898">
    <property type="protein sequence ID" value="NDV39867.1"/>
    <property type="molecule type" value="Transcribed_RNA"/>
</dbReference>
<sequence length="67" mass="7535">MSMTQTALMVACQKGHAECVSILLNFKNNLNTHPSHQQRPPLWHAVNREHKAVVKVTTLPLHPLTQS</sequence>
<accession>A0A6B2LSJ4</accession>
<evidence type="ECO:0000313" key="1">
    <source>
        <dbReference type="EMBL" id="NDV39867.1"/>
    </source>
</evidence>
<dbReference type="AlphaFoldDB" id="A0A6B2LSJ4"/>
<dbReference type="Gene3D" id="1.25.40.20">
    <property type="entry name" value="Ankyrin repeat-containing domain"/>
    <property type="match status" value="1"/>
</dbReference>
<proteinExistence type="predicted"/>
<name>A0A6B2LSJ4_9EUKA</name>
<organism evidence="1">
    <name type="scientific">Arcella intermedia</name>
    <dbReference type="NCBI Taxonomy" id="1963864"/>
    <lineage>
        <taxon>Eukaryota</taxon>
        <taxon>Amoebozoa</taxon>
        <taxon>Tubulinea</taxon>
        <taxon>Elardia</taxon>
        <taxon>Arcellinida</taxon>
        <taxon>Sphaerothecina</taxon>
        <taxon>Arcellidae</taxon>
        <taxon>Arcella</taxon>
    </lineage>
</organism>
<dbReference type="SUPFAM" id="SSF48403">
    <property type="entry name" value="Ankyrin repeat"/>
    <property type="match status" value="1"/>
</dbReference>
<protein>
    <submittedName>
        <fullName evidence="1">Uncharacterized protein</fullName>
    </submittedName>
</protein>
<dbReference type="InterPro" id="IPR036770">
    <property type="entry name" value="Ankyrin_rpt-contain_sf"/>
</dbReference>
<dbReference type="InterPro" id="IPR002110">
    <property type="entry name" value="Ankyrin_rpt"/>
</dbReference>